<comment type="caution">
    <text evidence="2">The sequence shown here is derived from an EMBL/GenBank/DDBJ whole genome shotgun (WGS) entry which is preliminary data.</text>
</comment>
<feature type="compositionally biased region" description="Basic and acidic residues" evidence="1">
    <location>
        <begin position="85"/>
        <end position="96"/>
    </location>
</feature>
<proteinExistence type="predicted"/>
<dbReference type="Proteomes" id="UP000324222">
    <property type="component" value="Unassembled WGS sequence"/>
</dbReference>
<evidence type="ECO:0000313" key="3">
    <source>
        <dbReference type="Proteomes" id="UP000324222"/>
    </source>
</evidence>
<evidence type="ECO:0000313" key="2">
    <source>
        <dbReference type="EMBL" id="MPC26195.1"/>
    </source>
</evidence>
<evidence type="ECO:0000256" key="1">
    <source>
        <dbReference type="SAM" id="MobiDB-lite"/>
    </source>
</evidence>
<gene>
    <name evidence="2" type="ORF">E2C01_019330</name>
</gene>
<name>A0A5B7DXY8_PORTR</name>
<dbReference type="AlphaFoldDB" id="A0A5B7DXY8"/>
<organism evidence="2 3">
    <name type="scientific">Portunus trituberculatus</name>
    <name type="common">Swimming crab</name>
    <name type="synonym">Neptunus trituberculatus</name>
    <dbReference type="NCBI Taxonomy" id="210409"/>
    <lineage>
        <taxon>Eukaryota</taxon>
        <taxon>Metazoa</taxon>
        <taxon>Ecdysozoa</taxon>
        <taxon>Arthropoda</taxon>
        <taxon>Crustacea</taxon>
        <taxon>Multicrustacea</taxon>
        <taxon>Malacostraca</taxon>
        <taxon>Eumalacostraca</taxon>
        <taxon>Eucarida</taxon>
        <taxon>Decapoda</taxon>
        <taxon>Pleocyemata</taxon>
        <taxon>Brachyura</taxon>
        <taxon>Eubrachyura</taxon>
        <taxon>Portunoidea</taxon>
        <taxon>Portunidae</taxon>
        <taxon>Portuninae</taxon>
        <taxon>Portunus</taxon>
    </lineage>
</organism>
<reference evidence="2 3" key="1">
    <citation type="submission" date="2019-05" db="EMBL/GenBank/DDBJ databases">
        <title>Another draft genome of Portunus trituberculatus and its Hox gene families provides insights of decapod evolution.</title>
        <authorList>
            <person name="Jeong J.-H."/>
            <person name="Song I."/>
            <person name="Kim S."/>
            <person name="Choi T."/>
            <person name="Kim D."/>
            <person name="Ryu S."/>
            <person name="Kim W."/>
        </authorList>
    </citation>
    <scope>NUCLEOTIDE SEQUENCE [LARGE SCALE GENOMIC DNA]</scope>
    <source>
        <tissue evidence="2">Muscle</tissue>
    </source>
</reference>
<feature type="region of interest" description="Disordered" evidence="1">
    <location>
        <begin position="67"/>
        <end position="96"/>
    </location>
</feature>
<dbReference type="EMBL" id="VSRR010001568">
    <property type="protein sequence ID" value="MPC26195.1"/>
    <property type="molecule type" value="Genomic_DNA"/>
</dbReference>
<keyword evidence="3" id="KW-1185">Reference proteome</keyword>
<accession>A0A5B7DXY8</accession>
<sequence length="96" mass="10926">MEWRREVSKRTTDRDSLLESIKRCSVSEIKRVAHEKERWRSMIASITRLAPLEIDTEVGGRRGAVGPRALCEPQGSQAHGFESWPRSEVRKGIHSG</sequence>
<protein>
    <submittedName>
        <fullName evidence="2">Uncharacterized protein</fullName>
    </submittedName>
</protein>